<feature type="non-terminal residue" evidence="3">
    <location>
        <position position="143"/>
    </location>
</feature>
<proteinExistence type="predicted"/>
<evidence type="ECO:0000313" key="3">
    <source>
        <dbReference type="EMBL" id="VAW58228.1"/>
    </source>
</evidence>
<dbReference type="InterPro" id="IPR029044">
    <property type="entry name" value="Nucleotide-diphossugar_trans"/>
</dbReference>
<evidence type="ECO:0000256" key="2">
    <source>
        <dbReference type="ARBA" id="ARBA00022695"/>
    </source>
</evidence>
<dbReference type="PANTHER" id="PTHR32125:SF4">
    <property type="entry name" value="2-C-METHYL-D-ERYTHRITOL 4-PHOSPHATE CYTIDYLYLTRANSFERASE, CHLOROPLASTIC"/>
    <property type="match status" value="1"/>
</dbReference>
<sequence length="143" mass="15748">MHRPARKQFWLVIPAAGVGRRMQANRPKQYLSLLEKTVIEHALDRLLSLECIAGAVLSISEGDAYWTELAYTSSKPLLIARGGKERCDSVLNALKLLTQETGDTESIWALVHDAARPCVRAEDVVRLIEQASQSENGGLLALP</sequence>
<protein>
    <submittedName>
        <fullName evidence="3">2-C-methyl-D-erythritol 4-phosphate cytidylyltransferase</fullName>
        <ecNumber evidence="3">2.7.7.60</ecNumber>
    </submittedName>
</protein>
<organism evidence="3">
    <name type="scientific">hydrothermal vent metagenome</name>
    <dbReference type="NCBI Taxonomy" id="652676"/>
    <lineage>
        <taxon>unclassified sequences</taxon>
        <taxon>metagenomes</taxon>
        <taxon>ecological metagenomes</taxon>
    </lineage>
</organism>
<gene>
    <name evidence="3" type="ORF">MNBD_GAMMA11-1238</name>
</gene>
<dbReference type="PANTHER" id="PTHR32125">
    <property type="entry name" value="2-C-METHYL-D-ERYTHRITOL 4-PHOSPHATE CYTIDYLYLTRANSFERASE, CHLOROPLASTIC"/>
    <property type="match status" value="1"/>
</dbReference>
<dbReference type="InterPro" id="IPR034683">
    <property type="entry name" value="IspD/TarI"/>
</dbReference>
<dbReference type="EMBL" id="UOFG01000030">
    <property type="protein sequence ID" value="VAW58228.1"/>
    <property type="molecule type" value="Genomic_DNA"/>
</dbReference>
<name>A0A3B0WQB3_9ZZZZ</name>
<dbReference type="InterPro" id="IPR050088">
    <property type="entry name" value="IspD/TarI_cytidylyltransf_bact"/>
</dbReference>
<dbReference type="Pfam" id="PF01128">
    <property type="entry name" value="IspD"/>
    <property type="match status" value="1"/>
</dbReference>
<keyword evidence="2 3" id="KW-0548">Nucleotidyltransferase</keyword>
<keyword evidence="1 3" id="KW-0808">Transferase</keyword>
<dbReference type="GO" id="GO:0050518">
    <property type="term" value="F:2-C-methyl-D-erythritol 4-phosphate cytidylyltransferase activity"/>
    <property type="evidence" value="ECO:0007669"/>
    <property type="project" value="UniProtKB-EC"/>
</dbReference>
<dbReference type="SUPFAM" id="SSF53448">
    <property type="entry name" value="Nucleotide-diphospho-sugar transferases"/>
    <property type="match status" value="1"/>
</dbReference>
<dbReference type="AlphaFoldDB" id="A0A3B0WQB3"/>
<accession>A0A3B0WQB3</accession>
<evidence type="ECO:0000256" key="1">
    <source>
        <dbReference type="ARBA" id="ARBA00022679"/>
    </source>
</evidence>
<dbReference type="Gene3D" id="3.90.550.10">
    <property type="entry name" value="Spore Coat Polysaccharide Biosynthesis Protein SpsA, Chain A"/>
    <property type="match status" value="1"/>
</dbReference>
<reference evidence="3" key="1">
    <citation type="submission" date="2018-06" db="EMBL/GenBank/DDBJ databases">
        <authorList>
            <person name="Zhirakovskaya E."/>
        </authorList>
    </citation>
    <scope>NUCLEOTIDE SEQUENCE</scope>
</reference>
<dbReference type="EC" id="2.7.7.60" evidence="3"/>